<dbReference type="Proteomes" id="UP000322165">
    <property type="component" value="Unassembled WGS sequence"/>
</dbReference>
<dbReference type="EMBL" id="VUOD01000015">
    <property type="protein sequence ID" value="KAA2283705.1"/>
    <property type="molecule type" value="Genomic_DNA"/>
</dbReference>
<dbReference type="Pfam" id="PF12686">
    <property type="entry name" value="DUF3800"/>
    <property type="match status" value="1"/>
</dbReference>
<evidence type="ECO:0000313" key="2">
    <source>
        <dbReference type="Proteomes" id="UP000322165"/>
    </source>
</evidence>
<gene>
    <name evidence="1" type="ORF">F0415_12160</name>
</gene>
<comment type="caution">
    <text evidence="1">The sequence shown here is derived from an EMBL/GenBank/DDBJ whole genome shotgun (WGS) entry which is preliminary data.</text>
</comment>
<dbReference type="InterPro" id="IPR024524">
    <property type="entry name" value="DUF3800"/>
</dbReference>
<keyword evidence="2" id="KW-1185">Reference proteome</keyword>
<reference evidence="1 2" key="1">
    <citation type="submission" date="2019-09" db="EMBL/GenBank/DDBJ databases">
        <title>Arenimonas chukotkensis sp. nov., a bacterium isolated from Chukotka hot spring, Arctic region, Russia.</title>
        <authorList>
            <person name="Zayulina K.S."/>
            <person name="Prokofeva M.I."/>
            <person name="Elcheninov A.G."/>
            <person name="Novikov A."/>
            <person name="Kochetkova T.V."/>
            <person name="Kublanov I.V."/>
        </authorList>
    </citation>
    <scope>NUCLEOTIDE SEQUENCE [LARGE SCALE GENOMIC DNA]</scope>
    <source>
        <strain evidence="1 2">3729k</strain>
    </source>
</reference>
<protein>
    <submittedName>
        <fullName evidence="1">DUF3800 domain-containing protein</fullName>
    </submittedName>
</protein>
<name>A0A5B2Z757_9GAMM</name>
<evidence type="ECO:0000313" key="1">
    <source>
        <dbReference type="EMBL" id="KAA2283705.1"/>
    </source>
</evidence>
<proteinExistence type="predicted"/>
<reference evidence="1 2" key="2">
    <citation type="submission" date="2019-09" db="EMBL/GenBank/DDBJ databases">
        <authorList>
            <person name="Mazur A."/>
        </authorList>
    </citation>
    <scope>NUCLEOTIDE SEQUENCE [LARGE SCALE GENOMIC DNA]</scope>
    <source>
        <strain evidence="1 2">3729k</strain>
    </source>
</reference>
<organism evidence="1 2">
    <name type="scientific">Arenimonas fontis</name>
    <dbReference type="NCBI Taxonomy" id="2608255"/>
    <lineage>
        <taxon>Bacteria</taxon>
        <taxon>Pseudomonadati</taxon>
        <taxon>Pseudomonadota</taxon>
        <taxon>Gammaproteobacteria</taxon>
        <taxon>Lysobacterales</taxon>
        <taxon>Lysobacteraceae</taxon>
        <taxon>Arenimonas</taxon>
    </lineage>
</organism>
<dbReference type="AlphaFoldDB" id="A0A5B2Z757"/>
<sequence length="277" mass="31221">MKLRWYADNSEMVGWRSAPIQDVFIFGGVIVPQDQEASIRTQIEDIKSRYGPRRAPIKWNFKDLKDLYKRQGAEELHRKLLDSSKEWRIELLRLVVAAKVTIVLAAIEAYSLERKIIKLRKQSIAQYAFSNALQRVALHSKQSGASACEVILDWPDKGDPQPFCREYASAFKDGKTIEGHPYHSGPLSGLGFSDTPMFQNIENSSLLQLADLTVGAVREYIEYSLGKRSDGLGVDLTREMKSLFYGAPKNICGWGLVVAGASDFRHKIKSRVDAELL</sequence>
<dbReference type="RefSeq" id="WP_149861494.1">
    <property type="nucleotide sequence ID" value="NZ_VUOD01000015.1"/>
</dbReference>
<accession>A0A5B2Z757</accession>